<gene>
    <name evidence="2" type="ORF">THAOC_20705</name>
</gene>
<evidence type="ECO:0000256" key="1">
    <source>
        <dbReference type="SAM" id="MobiDB-lite"/>
    </source>
</evidence>
<reference evidence="2 3" key="1">
    <citation type="journal article" date="2012" name="Genome Biol.">
        <title>Genome and low-iron response of an oceanic diatom adapted to chronic iron limitation.</title>
        <authorList>
            <person name="Lommer M."/>
            <person name="Specht M."/>
            <person name="Roy A.S."/>
            <person name="Kraemer L."/>
            <person name="Andreson R."/>
            <person name="Gutowska M.A."/>
            <person name="Wolf J."/>
            <person name="Bergner S.V."/>
            <person name="Schilhabel M.B."/>
            <person name="Klostermeier U.C."/>
            <person name="Beiko R.G."/>
            <person name="Rosenstiel P."/>
            <person name="Hippler M."/>
            <person name="Laroche J."/>
        </authorList>
    </citation>
    <scope>NUCLEOTIDE SEQUENCE [LARGE SCALE GENOMIC DNA]</scope>
    <source>
        <strain evidence="2 3">CCMP1005</strain>
    </source>
</reference>
<feature type="region of interest" description="Disordered" evidence="1">
    <location>
        <begin position="60"/>
        <end position="115"/>
    </location>
</feature>
<sequence>GRVLFATVVRKRHLASAGEEGRTFVSPEASDSSSSREAAGDDGRSERRRLVWTMISARVTDRPRVGSNGGAERERPHEPGTWFRGYGDGDGDGALNEEDRPSGCDSTGRKVVRVY</sequence>
<keyword evidence="3" id="KW-1185">Reference proteome</keyword>
<evidence type="ECO:0000313" key="3">
    <source>
        <dbReference type="Proteomes" id="UP000266841"/>
    </source>
</evidence>
<feature type="compositionally biased region" description="Basic and acidic residues" evidence="1">
    <location>
        <begin position="38"/>
        <end position="48"/>
    </location>
</feature>
<feature type="compositionally biased region" description="Low complexity" evidence="1">
    <location>
        <begin position="26"/>
        <end position="37"/>
    </location>
</feature>
<organism evidence="2 3">
    <name type="scientific">Thalassiosira oceanica</name>
    <name type="common">Marine diatom</name>
    <dbReference type="NCBI Taxonomy" id="159749"/>
    <lineage>
        <taxon>Eukaryota</taxon>
        <taxon>Sar</taxon>
        <taxon>Stramenopiles</taxon>
        <taxon>Ochrophyta</taxon>
        <taxon>Bacillariophyta</taxon>
        <taxon>Coscinodiscophyceae</taxon>
        <taxon>Thalassiosirophycidae</taxon>
        <taxon>Thalassiosirales</taxon>
        <taxon>Thalassiosiraceae</taxon>
        <taxon>Thalassiosira</taxon>
    </lineage>
</organism>
<dbReference type="Proteomes" id="UP000266841">
    <property type="component" value="Unassembled WGS sequence"/>
</dbReference>
<feature type="region of interest" description="Disordered" evidence="1">
    <location>
        <begin position="16"/>
        <end position="48"/>
    </location>
</feature>
<feature type="non-terminal residue" evidence="2">
    <location>
        <position position="1"/>
    </location>
</feature>
<protein>
    <submittedName>
        <fullName evidence="2">Uncharacterized protein</fullName>
    </submittedName>
</protein>
<dbReference type="EMBL" id="AGNL01023594">
    <property type="protein sequence ID" value="EJK59112.1"/>
    <property type="molecule type" value="Genomic_DNA"/>
</dbReference>
<proteinExistence type="predicted"/>
<name>K0SKY8_THAOC</name>
<dbReference type="AlphaFoldDB" id="K0SKY8"/>
<comment type="caution">
    <text evidence="2">The sequence shown here is derived from an EMBL/GenBank/DDBJ whole genome shotgun (WGS) entry which is preliminary data.</text>
</comment>
<evidence type="ECO:0000313" key="2">
    <source>
        <dbReference type="EMBL" id="EJK59112.1"/>
    </source>
</evidence>
<accession>K0SKY8</accession>